<dbReference type="GO" id="GO:0009847">
    <property type="term" value="P:spore germination"/>
    <property type="evidence" value="ECO:0007669"/>
    <property type="project" value="InterPro"/>
</dbReference>
<dbReference type="AlphaFoldDB" id="A0A1I1YQ80"/>
<feature type="transmembrane region" description="Helical" evidence="8">
    <location>
        <begin position="187"/>
        <end position="208"/>
    </location>
</feature>
<gene>
    <name evidence="9" type="ORF">SAMN05216378_2755</name>
</gene>
<feature type="transmembrane region" description="Helical" evidence="8">
    <location>
        <begin position="81"/>
        <end position="99"/>
    </location>
</feature>
<feature type="transmembrane region" description="Helical" evidence="8">
    <location>
        <begin position="12"/>
        <end position="34"/>
    </location>
</feature>
<feature type="transmembrane region" description="Helical" evidence="8">
    <location>
        <begin position="119"/>
        <end position="138"/>
    </location>
</feature>
<keyword evidence="3" id="KW-0813">Transport</keyword>
<feature type="transmembrane region" description="Helical" evidence="8">
    <location>
        <begin position="274"/>
        <end position="297"/>
    </location>
</feature>
<feature type="transmembrane region" description="Helical" evidence="8">
    <location>
        <begin position="338"/>
        <end position="361"/>
    </location>
</feature>
<evidence type="ECO:0000256" key="8">
    <source>
        <dbReference type="SAM" id="Phobius"/>
    </source>
</evidence>
<comment type="subcellular location">
    <subcellularLocation>
        <location evidence="1">Membrane</location>
        <topology evidence="1">Multi-pass membrane protein</topology>
    </subcellularLocation>
</comment>
<dbReference type="PANTHER" id="PTHR34975:SF2">
    <property type="entry name" value="SPORE GERMINATION PROTEIN A2"/>
    <property type="match status" value="1"/>
</dbReference>
<evidence type="ECO:0000256" key="7">
    <source>
        <dbReference type="ARBA" id="ARBA00023136"/>
    </source>
</evidence>
<dbReference type="Proteomes" id="UP000198855">
    <property type="component" value="Unassembled WGS sequence"/>
</dbReference>
<dbReference type="EMBL" id="FOMT01000002">
    <property type="protein sequence ID" value="SFE21696.1"/>
    <property type="molecule type" value="Genomic_DNA"/>
</dbReference>
<evidence type="ECO:0000313" key="10">
    <source>
        <dbReference type="Proteomes" id="UP000198855"/>
    </source>
</evidence>
<feature type="transmembrane region" description="Helical" evidence="8">
    <location>
        <begin position="40"/>
        <end position="61"/>
    </location>
</feature>
<keyword evidence="7 8" id="KW-0472">Membrane</keyword>
<name>A0A1I1YQ80_9BACL</name>
<evidence type="ECO:0000256" key="4">
    <source>
        <dbReference type="ARBA" id="ARBA00022544"/>
    </source>
</evidence>
<protein>
    <submittedName>
        <fullName evidence="9">Spore germination protein KB</fullName>
    </submittedName>
</protein>
<keyword evidence="6 8" id="KW-1133">Transmembrane helix</keyword>
<evidence type="ECO:0000256" key="3">
    <source>
        <dbReference type="ARBA" id="ARBA00022448"/>
    </source>
</evidence>
<dbReference type="PANTHER" id="PTHR34975">
    <property type="entry name" value="SPORE GERMINATION PROTEIN A2"/>
    <property type="match status" value="1"/>
</dbReference>
<dbReference type="InterPro" id="IPR004761">
    <property type="entry name" value="Spore_GerAB"/>
</dbReference>
<dbReference type="Pfam" id="PF03845">
    <property type="entry name" value="Spore_permease"/>
    <property type="match status" value="1"/>
</dbReference>
<dbReference type="OrthoDB" id="2663541at2"/>
<evidence type="ECO:0000256" key="6">
    <source>
        <dbReference type="ARBA" id="ARBA00022989"/>
    </source>
</evidence>
<accession>A0A1I1YQ80</accession>
<feature type="transmembrane region" description="Helical" evidence="8">
    <location>
        <begin position="145"/>
        <end position="167"/>
    </location>
</feature>
<comment type="similarity">
    <text evidence="2">Belongs to the amino acid-polyamine-organocation (APC) superfamily. Spore germination protein (SGP) (TC 2.A.3.9) family.</text>
</comment>
<dbReference type="RefSeq" id="WP_091185743.1">
    <property type="nucleotide sequence ID" value="NZ_FOMT01000002.1"/>
</dbReference>
<evidence type="ECO:0000256" key="1">
    <source>
        <dbReference type="ARBA" id="ARBA00004141"/>
    </source>
</evidence>
<sequence length="371" mass="41501">MNVKETVSPVQMSTLFFIFMTGSAIINIPGPLIGFAKNGAWLSLLISSAFGFFALACMLYLHNKYPGSTYIDYAKEMVGPWLTALLSVPLILIMCHIASGIVLDMGLFLTTTMMKKTPIFVFNAFTFTLIAFTVRAGIEVMVRMFTNLILIMLFFVFIVLLLSIPNYHPDYILPIMPDGIKPVLHGAYFSFGFPYAESVLFAMLLPFVKKNPGKKYSLNRWMFIALLLNTLILILSVICVIFVAGPVSGDVKYSLYMVARLIDFQDIIQRIESVIGMTLIAGSYMKATVVLFVLNLTLTRLFALQNDRLLIFPLALITLFLSVVIFDSEIQWFGIVSSIWPLWIGAAGFIPLLLLTLIACCKTAVKNRKKQ</sequence>
<dbReference type="STRING" id="1045775.SAMN05216378_2755"/>
<organism evidence="9 10">
    <name type="scientific">Paenibacillus catalpae</name>
    <dbReference type="NCBI Taxonomy" id="1045775"/>
    <lineage>
        <taxon>Bacteria</taxon>
        <taxon>Bacillati</taxon>
        <taxon>Bacillota</taxon>
        <taxon>Bacilli</taxon>
        <taxon>Bacillales</taxon>
        <taxon>Paenibacillaceae</taxon>
        <taxon>Paenibacillus</taxon>
    </lineage>
</organism>
<proteinExistence type="inferred from homology"/>
<feature type="transmembrane region" description="Helical" evidence="8">
    <location>
        <begin position="220"/>
        <end position="244"/>
    </location>
</feature>
<evidence type="ECO:0000256" key="2">
    <source>
        <dbReference type="ARBA" id="ARBA00007998"/>
    </source>
</evidence>
<keyword evidence="10" id="KW-1185">Reference proteome</keyword>
<evidence type="ECO:0000256" key="5">
    <source>
        <dbReference type="ARBA" id="ARBA00022692"/>
    </source>
</evidence>
<evidence type="ECO:0000313" key="9">
    <source>
        <dbReference type="EMBL" id="SFE21696.1"/>
    </source>
</evidence>
<dbReference type="NCBIfam" id="TIGR00912">
    <property type="entry name" value="2A0309"/>
    <property type="match status" value="1"/>
</dbReference>
<feature type="transmembrane region" description="Helical" evidence="8">
    <location>
        <begin position="309"/>
        <end position="326"/>
    </location>
</feature>
<dbReference type="GO" id="GO:0016020">
    <property type="term" value="C:membrane"/>
    <property type="evidence" value="ECO:0007669"/>
    <property type="project" value="UniProtKB-SubCell"/>
</dbReference>
<reference evidence="10" key="1">
    <citation type="submission" date="2016-10" db="EMBL/GenBank/DDBJ databases">
        <authorList>
            <person name="Varghese N."/>
            <person name="Submissions S."/>
        </authorList>
    </citation>
    <scope>NUCLEOTIDE SEQUENCE [LARGE SCALE GENOMIC DNA]</scope>
    <source>
        <strain evidence="10">CGMCC 1.10784</strain>
    </source>
</reference>
<keyword evidence="5 8" id="KW-0812">Transmembrane</keyword>
<keyword evidence="4" id="KW-0309">Germination</keyword>